<dbReference type="Proteomes" id="UP000224974">
    <property type="component" value="Unassembled WGS sequence"/>
</dbReference>
<evidence type="ECO:0000313" key="7">
    <source>
        <dbReference type="Proteomes" id="UP000373449"/>
    </source>
</evidence>
<feature type="transmembrane region" description="Helical" evidence="2">
    <location>
        <begin position="88"/>
        <end position="108"/>
    </location>
</feature>
<keyword evidence="6" id="KW-1185">Reference proteome</keyword>
<dbReference type="InterPro" id="IPR025698">
    <property type="entry name" value="2TM_dom"/>
</dbReference>
<protein>
    <submittedName>
        <fullName evidence="4">DNA-binding protein</fullName>
    </submittedName>
    <submittedName>
        <fullName evidence="5">Transcriptional regulator, y4mF family</fullName>
    </submittedName>
</protein>
<organism evidence="4 6">
    <name type="scientific">Budvicia aquatica</name>
    <dbReference type="NCBI Taxonomy" id="82979"/>
    <lineage>
        <taxon>Bacteria</taxon>
        <taxon>Pseudomonadati</taxon>
        <taxon>Pseudomonadota</taxon>
        <taxon>Gammaproteobacteria</taxon>
        <taxon>Enterobacterales</taxon>
        <taxon>Budviciaceae</taxon>
        <taxon>Budvicia</taxon>
    </lineage>
</organism>
<dbReference type="Pfam" id="PF01381">
    <property type="entry name" value="HTH_3"/>
    <property type="match status" value="1"/>
</dbReference>
<reference evidence="4" key="1">
    <citation type="submission" date="2017-09" db="EMBL/GenBank/DDBJ databases">
        <title>FDA dAtabase for Regulatory Grade micrObial Sequences (FDA-ARGOS): Supporting development and validation of Infectious Disease Dx tests.</title>
        <authorList>
            <person name="Minogue T."/>
            <person name="Wolcott M."/>
            <person name="Wasieloski L."/>
            <person name="Aguilar W."/>
            <person name="Moore D."/>
            <person name="Tallon L.J."/>
            <person name="Sadzewicz L."/>
            <person name="Ott S."/>
            <person name="Zhao X."/>
            <person name="Nagaraj S."/>
            <person name="Vavikolanu K."/>
            <person name="Aluvathingal J."/>
            <person name="Nadendla S."/>
            <person name="Sichtig H."/>
        </authorList>
    </citation>
    <scope>NUCLEOTIDE SEQUENCE</scope>
    <source>
        <strain evidence="4">FDAARGOS_387</strain>
    </source>
</reference>
<dbReference type="EMBL" id="CAADJA010000002">
    <property type="protein sequence ID" value="VFS50068.1"/>
    <property type="molecule type" value="Genomic_DNA"/>
</dbReference>
<dbReference type="OrthoDB" id="21915at2"/>
<dbReference type="Proteomes" id="UP000373449">
    <property type="component" value="Unassembled WGS sequence"/>
</dbReference>
<evidence type="ECO:0000259" key="3">
    <source>
        <dbReference type="PROSITE" id="PS50943"/>
    </source>
</evidence>
<gene>
    <name evidence="4" type="ORF">CRN84_15335</name>
    <name evidence="5" type="ORF">NCTC12282_04319</name>
</gene>
<dbReference type="STRING" id="1111728.GCA_000427805_00175"/>
<proteinExistence type="predicted"/>
<sequence length="171" mass="19856">MNTGEKVKEYRLRNAWSQEQLAELASLSVRTVQRIEKGHKPGLETLSALASVFNVEVAELSGNTHHASKMLDTRINEARRRVEQETHFYRTLIIALLVCGILMTVNYLFYPNRYWSVVVTLVWGSVVAFRALRIFVLKEQIATWQQKRVLRIIREKNNMPVQEKSPTEKDD</sequence>
<name>A0A2C6DPJ3_9GAMM</name>
<dbReference type="InterPro" id="IPR010982">
    <property type="entry name" value="Lambda_DNA-bd_dom_sf"/>
</dbReference>
<dbReference type="PANTHER" id="PTHR46558">
    <property type="entry name" value="TRACRIPTIONAL REGULATORY PROTEIN-RELATED-RELATED"/>
    <property type="match status" value="1"/>
</dbReference>
<dbReference type="InterPro" id="IPR001387">
    <property type="entry name" value="Cro/C1-type_HTH"/>
</dbReference>
<evidence type="ECO:0000256" key="2">
    <source>
        <dbReference type="SAM" id="Phobius"/>
    </source>
</evidence>
<evidence type="ECO:0000256" key="1">
    <source>
        <dbReference type="ARBA" id="ARBA00023125"/>
    </source>
</evidence>
<reference evidence="6" key="2">
    <citation type="submission" date="2017-09" db="EMBL/GenBank/DDBJ databases">
        <title>FDA dAtabase for Regulatory Grade micrObial Sequences (FDA-ARGOS): Supporting development and validation of Infectious Disease Dx tests.</title>
        <authorList>
            <person name="Minogue T."/>
            <person name="Wolcott M."/>
            <person name="Wasieloski L."/>
            <person name="Aguilar W."/>
            <person name="Moore D."/>
            <person name="Tallon L."/>
            <person name="Sadzewicz L."/>
            <person name="Ott S."/>
            <person name="Zhao X."/>
            <person name="Nagaraj S."/>
            <person name="Vavikolanu K."/>
            <person name="Aluvathingal J."/>
            <person name="Nadendla S."/>
            <person name="Sichtig H."/>
        </authorList>
    </citation>
    <scope>NUCLEOTIDE SEQUENCE [LARGE SCALE GENOMIC DNA]</scope>
    <source>
        <strain evidence="6">FDAARGOS_387</strain>
    </source>
</reference>
<accession>A0A2C6DPJ3</accession>
<dbReference type="RefSeq" id="WP_051323110.1">
    <property type="nucleotide sequence ID" value="NZ_CAADJA010000002.1"/>
</dbReference>
<keyword evidence="2" id="KW-1133">Transmembrane helix</keyword>
<evidence type="ECO:0000313" key="6">
    <source>
        <dbReference type="Proteomes" id="UP000224974"/>
    </source>
</evidence>
<dbReference type="PROSITE" id="PS50943">
    <property type="entry name" value="HTH_CROC1"/>
    <property type="match status" value="1"/>
</dbReference>
<dbReference type="GO" id="GO:0003677">
    <property type="term" value="F:DNA binding"/>
    <property type="evidence" value="ECO:0007669"/>
    <property type="project" value="UniProtKB-KW"/>
</dbReference>
<dbReference type="SMART" id="SM00530">
    <property type="entry name" value="HTH_XRE"/>
    <property type="match status" value="1"/>
</dbReference>
<dbReference type="Pfam" id="PF13239">
    <property type="entry name" value="2TM"/>
    <property type="match status" value="1"/>
</dbReference>
<keyword evidence="2" id="KW-0812">Transmembrane</keyword>
<dbReference type="SUPFAM" id="SSF47413">
    <property type="entry name" value="lambda repressor-like DNA-binding domains"/>
    <property type="match status" value="1"/>
</dbReference>
<dbReference type="PANTHER" id="PTHR46558:SF4">
    <property type="entry name" value="DNA-BIDING PHAGE PROTEIN"/>
    <property type="match status" value="1"/>
</dbReference>
<evidence type="ECO:0000313" key="4">
    <source>
        <dbReference type="EMBL" id="PHI30613.1"/>
    </source>
</evidence>
<evidence type="ECO:0000313" key="5">
    <source>
        <dbReference type="EMBL" id="VFS50068.1"/>
    </source>
</evidence>
<dbReference type="Gene3D" id="1.10.260.40">
    <property type="entry name" value="lambda repressor-like DNA-binding domains"/>
    <property type="match status" value="1"/>
</dbReference>
<keyword evidence="2" id="KW-0472">Membrane</keyword>
<dbReference type="AlphaFoldDB" id="A0A2C6DPJ3"/>
<keyword evidence="1 4" id="KW-0238">DNA-binding</keyword>
<dbReference type="EMBL" id="PDDX01000001">
    <property type="protein sequence ID" value="PHI30613.1"/>
    <property type="molecule type" value="Genomic_DNA"/>
</dbReference>
<feature type="domain" description="HTH cro/C1-type" evidence="3">
    <location>
        <begin position="7"/>
        <end position="60"/>
    </location>
</feature>
<reference evidence="5 7" key="3">
    <citation type="submission" date="2019-03" db="EMBL/GenBank/DDBJ databases">
        <authorList>
            <consortium name="Pathogen Informatics"/>
        </authorList>
    </citation>
    <scope>NUCLEOTIDE SEQUENCE [LARGE SCALE GENOMIC DNA]</scope>
    <source>
        <strain evidence="5 7">NCTC12282</strain>
    </source>
</reference>
<dbReference type="CDD" id="cd00093">
    <property type="entry name" value="HTH_XRE"/>
    <property type="match status" value="1"/>
</dbReference>
<feature type="transmembrane region" description="Helical" evidence="2">
    <location>
        <begin position="114"/>
        <end position="132"/>
    </location>
</feature>